<dbReference type="AlphaFoldDB" id="A0A2U3NLJ0"/>
<sequence length="646" mass="72243">VLIRQHEPWVEELSVQLQFEELITGNGSVLTLPAATADLLDWVGDQRVFLPMQYDDWQQVIGDYRESLDFSGPKILAVVEAQTAAIDALLTALMTSTAGFDGTSSRSMDATVRADLQVFLRQLAMTLASDEVFIACWRDLVKTCEKRNRKVEEVSFRRDTLWAVAALRGVDRGRFGIFRDVCSVLTDDSNAVKREQSRAVGTDYQFEIPDWKPSGLEAWQRLSLCEQVLTRPPTKADCIVWLRLAHTHLPQCEVTHGDVTFYNASYLSGHVGHPELADHFKVPPTEVLALPEVPPLLRPGEVEWEDEWHMAYARVVLPDTEVHEAEAQARTLVEALKVVNHAEPGAWRLMRGCILFANGRRSRSSWGPKENVEEPYYPQNDRLGRDIERMERRSSSLTAQSIHALQDAIDLTAALKAASDQGPQATVMAAVRAIEHVNVWTAAGQKHWADFASSYFKKAQARVRLVEFIGYFTQNAVERVPDYRPGAPTIPELAELSADLSITGPYGHGAFNVRGAADHVSTLKAIYADHWLARGLAELETILATPEAMCARLDEHGRRFERHLRRLKRLRNAAIHGGPVSAAGCESVAVFAFNLGHQVLNEAVAALLSGNNVRHHMDNYRNEHIDRYERVRTSGDIDALFLVADP</sequence>
<evidence type="ECO:0008006" key="3">
    <source>
        <dbReference type="Google" id="ProtNLM"/>
    </source>
</evidence>
<dbReference type="EMBL" id="FUFA01000001">
    <property type="protein sequence ID" value="SPM32356.1"/>
    <property type="molecule type" value="Genomic_DNA"/>
</dbReference>
<keyword evidence="2" id="KW-1185">Reference proteome</keyword>
<name>A0A2U3NLJ0_9MYCO</name>
<feature type="non-terminal residue" evidence="1">
    <location>
        <position position="1"/>
    </location>
</feature>
<gene>
    <name evidence="1" type="ORF">MRAB57_154</name>
</gene>
<organism evidence="1 2">
    <name type="scientific">Mycobacterium rhizamassiliense</name>
    <dbReference type="NCBI Taxonomy" id="1841860"/>
    <lineage>
        <taxon>Bacteria</taxon>
        <taxon>Bacillati</taxon>
        <taxon>Actinomycetota</taxon>
        <taxon>Actinomycetes</taxon>
        <taxon>Mycobacteriales</taxon>
        <taxon>Mycobacteriaceae</taxon>
        <taxon>Mycobacterium</taxon>
    </lineage>
</organism>
<evidence type="ECO:0000313" key="2">
    <source>
        <dbReference type="Proteomes" id="UP000240988"/>
    </source>
</evidence>
<dbReference type="Proteomes" id="UP000240988">
    <property type="component" value="Unassembled WGS sequence"/>
</dbReference>
<proteinExistence type="predicted"/>
<evidence type="ECO:0000313" key="1">
    <source>
        <dbReference type="EMBL" id="SPM32356.1"/>
    </source>
</evidence>
<accession>A0A2U3NLJ0</accession>
<protein>
    <recommendedName>
        <fullName evidence="3">Apea-like HEPN domain-containing protein</fullName>
    </recommendedName>
</protein>
<reference evidence="1 2" key="1">
    <citation type="submission" date="2017-01" db="EMBL/GenBank/DDBJ databases">
        <authorList>
            <consortium name="Urmite Genomes"/>
        </authorList>
    </citation>
    <scope>NUCLEOTIDE SEQUENCE [LARGE SCALE GENOMIC DNA]</scope>
    <source>
        <strain evidence="1 2">AB57</strain>
    </source>
</reference>
<dbReference type="STRING" id="1841860.GCA_900157375_00154"/>